<evidence type="ECO:0000259" key="2">
    <source>
        <dbReference type="Pfam" id="PF01882"/>
    </source>
</evidence>
<organism evidence="3 4">
    <name type="scientific">Eiseniibacteriota bacterium</name>
    <dbReference type="NCBI Taxonomy" id="2212470"/>
    <lineage>
        <taxon>Bacteria</taxon>
        <taxon>Candidatus Eiseniibacteriota</taxon>
    </lineage>
</organism>
<comment type="caution">
    <text evidence="3">The sequence shown here is derived from an EMBL/GenBank/DDBJ whole genome shotgun (WGS) entry which is preliminary data.</text>
</comment>
<feature type="domain" description="DUF58" evidence="2">
    <location>
        <begin position="42"/>
        <end position="101"/>
    </location>
</feature>
<protein>
    <submittedName>
        <fullName evidence="3">DUF58 domain-containing protein</fullName>
    </submittedName>
</protein>
<gene>
    <name evidence="3" type="ORF">E6K71_06180</name>
</gene>
<dbReference type="Proteomes" id="UP000316292">
    <property type="component" value="Unassembled WGS sequence"/>
</dbReference>
<dbReference type="InterPro" id="IPR002881">
    <property type="entry name" value="DUF58"/>
</dbReference>
<feature type="compositionally biased region" description="Basic and acidic residues" evidence="1">
    <location>
        <begin position="176"/>
        <end position="194"/>
    </location>
</feature>
<proteinExistence type="predicted"/>
<dbReference type="AlphaFoldDB" id="A0A538SC27"/>
<dbReference type="Pfam" id="PF01882">
    <property type="entry name" value="DUF58"/>
    <property type="match status" value="1"/>
</dbReference>
<evidence type="ECO:0000313" key="4">
    <source>
        <dbReference type="Proteomes" id="UP000316292"/>
    </source>
</evidence>
<accession>A0A538SC27</accession>
<name>A0A538SC27_UNCEI</name>
<reference evidence="3 4" key="1">
    <citation type="journal article" date="2019" name="Nat. Microbiol.">
        <title>Mediterranean grassland soil C-N compound turnover is dependent on rainfall and depth, and is mediated by genomically divergent microorganisms.</title>
        <authorList>
            <person name="Diamond S."/>
            <person name="Andeer P.F."/>
            <person name="Li Z."/>
            <person name="Crits-Christoph A."/>
            <person name="Burstein D."/>
            <person name="Anantharaman K."/>
            <person name="Lane K.R."/>
            <person name="Thomas B.C."/>
            <person name="Pan C."/>
            <person name="Northen T.R."/>
            <person name="Banfield J.F."/>
        </authorList>
    </citation>
    <scope>NUCLEOTIDE SEQUENCE [LARGE SCALE GENOMIC DNA]</scope>
    <source>
        <strain evidence="3">WS_1</strain>
    </source>
</reference>
<feature type="compositionally biased region" description="Basic residues" evidence="1">
    <location>
        <begin position="123"/>
        <end position="138"/>
    </location>
</feature>
<sequence>MITPELLAQVRRLTIRSRRAVEEVFSGAYRSAFRGTGLEFAEVREYVPGDDVRTIDWNVTARHSRPFVKRFEEERELTVVVALDLSGSLRFGSRRRTKRDAGAAGSRDRSRAGARVSRTRAPPPRRRLSHLRLVRRFLRQGAPAPGAPPRDRDGRGRGSARGIHSGPRPPPCAGSGDRRGADGGFRRLGGEKGVAESPRAETPGAPRILSPRPRRSHPGEVRPPRSSRAGPPLRATHLPALSPCSRRIASHREPRSSPPSSVSWHTRAARGRERRAASWSARRARARCASASGASSSPRAPRWGTG</sequence>
<dbReference type="PANTHER" id="PTHR33608">
    <property type="entry name" value="BLL2464 PROTEIN"/>
    <property type="match status" value="1"/>
</dbReference>
<feature type="compositionally biased region" description="Low complexity" evidence="1">
    <location>
        <begin position="277"/>
        <end position="306"/>
    </location>
</feature>
<feature type="region of interest" description="Disordered" evidence="1">
    <location>
        <begin position="93"/>
        <end position="306"/>
    </location>
</feature>
<evidence type="ECO:0000256" key="1">
    <source>
        <dbReference type="SAM" id="MobiDB-lite"/>
    </source>
</evidence>
<dbReference type="PANTHER" id="PTHR33608:SF6">
    <property type="entry name" value="BLL2464 PROTEIN"/>
    <property type="match status" value="1"/>
</dbReference>
<dbReference type="EMBL" id="VBOR01000063">
    <property type="protein sequence ID" value="TMQ48917.1"/>
    <property type="molecule type" value="Genomic_DNA"/>
</dbReference>
<evidence type="ECO:0000313" key="3">
    <source>
        <dbReference type="EMBL" id="TMQ48917.1"/>
    </source>
</evidence>